<name>A0A077K874_CLOBO</name>
<dbReference type="EMBL" id="AB855771">
    <property type="protein sequence ID" value="BAP25765.1"/>
    <property type="molecule type" value="Genomic_DNA"/>
</dbReference>
<dbReference type="AlphaFoldDB" id="A0A077K874"/>
<protein>
    <submittedName>
        <fullName evidence="1">Uncharacterized protein</fullName>
    </submittedName>
</protein>
<evidence type="ECO:0000313" key="1">
    <source>
        <dbReference type="EMBL" id="BAP25765.1"/>
    </source>
</evidence>
<sequence>MNNKFIIPEGSIVKFELRGVGGNDIIKTAEVYENMEVLSNAILLIDKGLYCTDNIKPVEKIKENEFKIIIWLQDAYVVKGRYFYNSISEAD</sequence>
<reference evidence="1" key="1">
    <citation type="submission" date="2013-09" db="EMBL/GenBank/DDBJ databases">
        <title>Analysis of type B2 neurotoxin-encoding plasmid in Clostridium botulinum.</title>
        <authorList>
            <person name="Hosomi K."/>
            <person name="Sakaguchi Y."/>
            <person name="Gotoh K."/>
            <person name="Nakamura K."/>
            <person name="Kohda T."/>
            <person name="Mukamoto M."/>
            <person name="Iida T."/>
            <person name="Kozaki S."/>
        </authorList>
    </citation>
    <scope>NUCLEOTIDE SEQUENCE</scope>
    <source>
        <strain evidence="1">111</strain>
        <plasmid evidence="1">pCB111</plasmid>
    </source>
</reference>
<geneLocation type="plasmid" evidence="1">
    <name>pCB111</name>
</geneLocation>
<keyword evidence="1" id="KW-0614">Plasmid</keyword>
<accession>A0A077K874</accession>
<organism evidence="1">
    <name type="scientific">Clostridium botulinum</name>
    <dbReference type="NCBI Taxonomy" id="1491"/>
    <lineage>
        <taxon>Bacteria</taxon>
        <taxon>Bacillati</taxon>
        <taxon>Bacillota</taxon>
        <taxon>Clostridia</taxon>
        <taxon>Eubacteriales</taxon>
        <taxon>Clostridiaceae</taxon>
        <taxon>Clostridium</taxon>
    </lineage>
</organism>
<proteinExistence type="predicted"/>
<dbReference type="RefSeq" id="WP_032072505.1">
    <property type="nucleotide sequence ID" value="NC_025146.1"/>
</dbReference>